<evidence type="ECO:0000313" key="2">
    <source>
        <dbReference type="Proteomes" id="UP001143981"/>
    </source>
</evidence>
<accession>A0A9W7XRW6</accession>
<dbReference type="OrthoDB" id="2110229at2759"/>
<sequence>MTISTTLPLPPSPGLLPQADCITASVDAQPPQAHALVARATTPFGLSVALLAAPDVLHGAGEASSAPSPPPKDMCGLGEASALPSPLRMVPFWRGARAQCKCIIYLEPRIGSPLSRAIEGFLRASAELVGRNEAHQYHPHSSMTGFIDLTDREPVGTGVVARIAAQLH</sequence>
<feature type="non-terminal residue" evidence="1">
    <location>
        <position position="168"/>
    </location>
</feature>
<organism evidence="1 2">
    <name type="scientific">Coemansia biformis</name>
    <dbReference type="NCBI Taxonomy" id="1286918"/>
    <lineage>
        <taxon>Eukaryota</taxon>
        <taxon>Fungi</taxon>
        <taxon>Fungi incertae sedis</taxon>
        <taxon>Zoopagomycota</taxon>
        <taxon>Kickxellomycotina</taxon>
        <taxon>Kickxellomycetes</taxon>
        <taxon>Kickxellales</taxon>
        <taxon>Kickxellaceae</taxon>
        <taxon>Coemansia</taxon>
    </lineage>
</organism>
<gene>
    <name evidence="1" type="ORF">LPJ61_007043</name>
</gene>
<comment type="caution">
    <text evidence="1">The sequence shown here is derived from an EMBL/GenBank/DDBJ whole genome shotgun (WGS) entry which is preliminary data.</text>
</comment>
<protein>
    <submittedName>
        <fullName evidence="1">Uncharacterized protein</fullName>
    </submittedName>
</protein>
<dbReference type="AlphaFoldDB" id="A0A9W7XRW6"/>
<reference evidence="1" key="1">
    <citation type="submission" date="2022-07" db="EMBL/GenBank/DDBJ databases">
        <title>Phylogenomic reconstructions and comparative analyses of Kickxellomycotina fungi.</title>
        <authorList>
            <person name="Reynolds N.K."/>
            <person name="Stajich J.E."/>
            <person name="Barry K."/>
            <person name="Grigoriev I.V."/>
            <person name="Crous P."/>
            <person name="Smith M.E."/>
        </authorList>
    </citation>
    <scope>NUCLEOTIDE SEQUENCE</scope>
    <source>
        <strain evidence="1">BCRC 34381</strain>
    </source>
</reference>
<name>A0A9W7XRW6_9FUNG</name>
<proteinExistence type="predicted"/>
<evidence type="ECO:0000313" key="1">
    <source>
        <dbReference type="EMBL" id="KAJ1717922.1"/>
    </source>
</evidence>
<dbReference type="EMBL" id="JANBOI010004213">
    <property type="protein sequence ID" value="KAJ1717922.1"/>
    <property type="molecule type" value="Genomic_DNA"/>
</dbReference>
<dbReference type="Proteomes" id="UP001143981">
    <property type="component" value="Unassembled WGS sequence"/>
</dbReference>
<keyword evidence="2" id="KW-1185">Reference proteome</keyword>